<dbReference type="SMART" id="SM00304">
    <property type="entry name" value="HAMP"/>
    <property type="match status" value="1"/>
</dbReference>
<dbReference type="GO" id="GO:0016020">
    <property type="term" value="C:membrane"/>
    <property type="evidence" value="ECO:0007669"/>
    <property type="project" value="UniProtKB-SubCell"/>
</dbReference>
<comment type="subcellular location">
    <subcellularLocation>
        <location evidence="1">Membrane</location>
    </subcellularLocation>
</comment>
<dbReference type="GO" id="GO:0006935">
    <property type="term" value="P:chemotaxis"/>
    <property type="evidence" value="ECO:0007669"/>
    <property type="project" value="InterPro"/>
</dbReference>
<dbReference type="InterPro" id="IPR004090">
    <property type="entry name" value="Chemotax_Me-accpt_rcpt"/>
</dbReference>
<evidence type="ECO:0000256" key="3">
    <source>
        <dbReference type="ARBA" id="ARBA00029447"/>
    </source>
</evidence>
<evidence type="ECO:0000313" key="9">
    <source>
        <dbReference type="Proteomes" id="UP000182350"/>
    </source>
</evidence>
<dbReference type="Pfam" id="PF00672">
    <property type="entry name" value="HAMP"/>
    <property type="match status" value="1"/>
</dbReference>
<dbReference type="STRING" id="1122209.SAMN02745752_00925"/>
<dbReference type="PANTHER" id="PTHR32089:SF112">
    <property type="entry name" value="LYSOZYME-LIKE PROTEIN-RELATED"/>
    <property type="match status" value="1"/>
</dbReference>
<keyword evidence="5" id="KW-1133">Transmembrane helix</keyword>
<evidence type="ECO:0000313" key="8">
    <source>
        <dbReference type="EMBL" id="SFX23408.1"/>
    </source>
</evidence>
<dbReference type="Pfam" id="PF00015">
    <property type="entry name" value="MCPsignal"/>
    <property type="match status" value="1"/>
</dbReference>
<proteinExistence type="inferred from homology"/>
<dbReference type="CDD" id="cd06225">
    <property type="entry name" value="HAMP"/>
    <property type="match status" value="1"/>
</dbReference>
<dbReference type="RefSeq" id="WP_072325160.1">
    <property type="nucleotide sequence ID" value="NZ_FPJW01000002.1"/>
</dbReference>
<sequence>MLTLFLKPGMALMNRLAYFQKFTLIALLFLLPLMLLSSMQTKSLWDDLRQLQRERSGLELQVSVLQLVALAERYQDLAALNDGRDDPLILQQQEQVRQQWHQAFDRFQQDASLKLEDTNMDAAVQALADRVDGLFRPQGTMGNQALALAHFEPLVMNTYGLLQGIRQSSDLMRDSRTEVQLLQFLLNDQLPQLLASISHGRSYGSHVLLQQFMDSRSSTELENVVDLLTRQSQSWQSTMDSLAFRAPELADELQRLASQVGDLIVGFQELLEDEVVFAVSLDSDWQAFYQQGLQAQQAFLDIGRQLIGEADSYLQAAEASQSTQLWLMSGLQLLQLLVVAYLYTCFYVSMHTNMRTLLGSVKTLAEGDLRVTPEATTRDEMGVLTEAFGSMSARMRELVQTVRCSVDQVAEQAGHVSGAAAQARETSEIQQGETTQVASSMNQMNATSSEVAQHAADAAVIAGEARQQAGQGQQLAGEMSDRMERLATSLEDAAGAGQALVERSDRIGAALEVIRAIAEQTNLLALNAAIEAARAGDAGRGFAVVADEVRSLASRTQSSTHEIAAIIEDLHAGVDGVVGHIQKSRERAELTAEQSRQVSEALSRILLAVEEIDAKSQQIAAAAEEQSAVASEIDANLERIRDGSEASAQGASATEQASQALTRTTEALQLSISAFRVA</sequence>
<dbReference type="CDD" id="cd11386">
    <property type="entry name" value="MCP_signal"/>
    <property type="match status" value="1"/>
</dbReference>
<dbReference type="InterPro" id="IPR004089">
    <property type="entry name" value="MCPsignal_dom"/>
</dbReference>
<name>A0A1K1VE52_9GAMM</name>
<accession>A0A1K1VE52</accession>
<dbReference type="Proteomes" id="UP000182350">
    <property type="component" value="Unassembled WGS sequence"/>
</dbReference>
<keyword evidence="9" id="KW-1185">Reference proteome</keyword>
<gene>
    <name evidence="8" type="ORF">SAMN02745752_00925</name>
</gene>
<dbReference type="GO" id="GO:0007165">
    <property type="term" value="P:signal transduction"/>
    <property type="evidence" value="ECO:0007669"/>
    <property type="project" value="UniProtKB-KW"/>
</dbReference>
<evidence type="ECO:0000256" key="5">
    <source>
        <dbReference type="SAM" id="Phobius"/>
    </source>
</evidence>
<evidence type="ECO:0000256" key="2">
    <source>
        <dbReference type="ARBA" id="ARBA00023224"/>
    </source>
</evidence>
<dbReference type="PANTHER" id="PTHR32089">
    <property type="entry name" value="METHYL-ACCEPTING CHEMOTAXIS PROTEIN MCPB"/>
    <property type="match status" value="1"/>
</dbReference>
<organism evidence="8 9">
    <name type="scientific">Marinospirillum alkaliphilum DSM 21637</name>
    <dbReference type="NCBI Taxonomy" id="1122209"/>
    <lineage>
        <taxon>Bacteria</taxon>
        <taxon>Pseudomonadati</taxon>
        <taxon>Pseudomonadota</taxon>
        <taxon>Gammaproteobacteria</taxon>
        <taxon>Oceanospirillales</taxon>
        <taxon>Oceanospirillaceae</taxon>
        <taxon>Marinospirillum</taxon>
    </lineage>
</organism>
<evidence type="ECO:0000259" key="6">
    <source>
        <dbReference type="PROSITE" id="PS50111"/>
    </source>
</evidence>
<dbReference type="SUPFAM" id="SSF58104">
    <property type="entry name" value="Methyl-accepting chemotaxis protein (MCP) signaling domain"/>
    <property type="match status" value="1"/>
</dbReference>
<feature type="transmembrane region" description="Helical" evidence="5">
    <location>
        <begin position="325"/>
        <end position="348"/>
    </location>
</feature>
<dbReference type="EMBL" id="FPJW01000002">
    <property type="protein sequence ID" value="SFX23408.1"/>
    <property type="molecule type" value="Genomic_DNA"/>
</dbReference>
<reference evidence="8 9" key="1">
    <citation type="submission" date="2016-11" db="EMBL/GenBank/DDBJ databases">
        <authorList>
            <person name="Jaros S."/>
            <person name="Januszkiewicz K."/>
            <person name="Wedrychowicz H."/>
        </authorList>
    </citation>
    <scope>NUCLEOTIDE SEQUENCE [LARGE SCALE GENOMIC DNA]</scope>
    <source>
        <strain evidence="8 9">DSM 21637</strain>
    </source>
</reference>
<dbReference type="Gene3D" id="1.10.287.950">
    <property type="entry name" value="Methyl-accepting chemotaxis protein"/>
    <property type="match status" value="1"/>
</dbReference>
<dbReference type="GO" id="GO:0004888">
    <property type="term" value="F:transmembrane signaling receptor activity"/>
    <property type="evidence" value="ECO:0007669"/>
    <property type="project" value="InterPro"/>
</dbReference>
<dbReference type="PROSITE" id="PS50111">
    <property type="entry name" value="CHEMOTAXIS_TRANSDUC_2"/>
    <property type="match status" value="1"/>
</dbReference>
<keyword evidence="5" id="KW-0812">Transmembrane</keyword>
<feature type="domain" description="Methyl-accepting transducer" evidence="6">
    <location>
        <begin position="405"/>
        <end position="641"/>
    </location>
</feature>
<evidence type="ECO:0000259" key="7">
    <source>
        <dbReference type="PROSITE" id="PS50885"/>
    </source>
</evidence>
<dbReference type="AlphaFoldDB" id="A0A1K1VE52"/>
<evidence type="ECO:0000256" key="1">
    <source>
        <dbReference type="ARBA" id="ARBA00004370"/>
    </source>
</evidence>
<dbReference type="OrthoDB" id="5800769at2"/>
<evidence type="ECO:0000256" key="4">
    <source>
        <dbReference type="PROSITE-ProRule" id="PRU00284"/>
    </source>
</evidence>
<dbReference type="FunFam" id="1.10.287.950:FF:000001">
    <property type="entry name" value="Methyl-accepting chemotaxis sensory transducer"/>
    <property type="match status" value="1"/>
</dbReference>
<keyword evidence="5" id="KW-0472">Membrane</keyword>
<dbReference type="InterPro" id="IPR003660">
    <property type="entry name" value="HAMP_dom"/>
</dbReference>
<feature type="domain" description="HAMP" evidence="7">
    <location>
        <begin position="354"/>
        <end position="400"/>
    </location>
</feature>
<dbReference type="PROSITE" id="PS50885">
    <property type="entry name" value="HAMP"/>
    <property type="match status" value="1"/>
</dbReference>
<keyword evidence="2 4" id="KW-0807">Transducer</keyword>
<protein>
    <submittedName>
        <fullName evidence="8">Methyl-accepting chemotaxis protein</fullName>
    </submittedName>
</protein>
<dbReference type="PRINTS" id="PR00260">
    <property type="entry name" value="CHEMTRNSDUCR"/>
</dbReference>
<dbReference type="SMART" id="SM00283">
    <property type="entry name" value="MA"/>
    <property type="match status" value="1"/>
</dbReference>
<comment type="similarity">
    <text evidence="3">Belongs to the methyl-accepting chemotaxis (MCP) protein family.</text>
</comment>